<reference evidence="2 3" key="1">
    <citation type="submission" date="2016-10" db="EMBL/GenBank/DDBJ databases">
        <authorList>
            <person name="de Groot N.N."/>
        </authorList>
    </citation>
    <scope>NUCLEOTIDE SEQUENCE [LARGE SCALE GENOMIC DNA]</scope>
    <source>
        <strain evidence="2 3">DSM 43019</strain>
    </source>
</reference>
<organism evidence="2 3">
    <name type="scientific">Actinoplanes philippinensis</name>
    <dbReference type="NCBI Taxonomy" id="35752"/>
    <lineage>
        <taxon>Bacteria</taxon>
        <taxon>Bacillati</taxon>
        <taxon>Actinomycetota</taxon>
        <taxon>Actinomycetes</taxon>
        <taxon>Micromonosporales</taxon>
        <taxon>Micromonosporaceae</taxon>
        <taxon>Actinoplanes</taxon>
    </lineage>
</organism>
<evidence type="ECO:0000313" key="3">
    <source>
        <dbReference type="Proteomes" id="UP000199645"/>
    </source>
</evidence>
<accession>A0A1I2L0C0</accession>
<dbReference type="Proteomes" id="UP000199645">
    <property type="component" value="Unassembled WGS sequence"/>
</dbReference>
<dbReference type="EMBL" id="FONV01000019">
    <property type="protein sequence ID" value="SFF72655.1"/>
    <property type="molecule type" value="Genomic_DNA"/>
</dbReference>
<feature type="region of interest" description="Disordered" evidence="1">
    <location>
        <begin position="59"/>
        <end position="96"/>
    </location>
</feature>
<feature type="compositionally biased region" description="Low complexity" evidence="1">
    <location>
        <begin position="59"/>
        <end position="69"/>
    </location>
</feature>
<gene>
    <name evidence="2" type="ORF">SAMN05421541_119106</name>
</gene>
<dbReference type="RefSeq" id="WP_143134096.1">
    <property type="nucleotide sequence ID" value="NZ_BOMT01000074.1"/>
</dbReference>
<dbReference type="STRING" id="35752.SAMN05421541_119106"/>
<keyword evidence="3" id="KW-1185">Reference proteome</keyword>
<proteinExistence type="predicted"/>
<dbReference type="OrthoDB" id="3311125at2"/>
<evidence type="ECO:0000313" key="2">
    <source>
        <dbReference type="EMBL" id="SFF72655.1"/>
    </source>
</evidence>
<protein>
    <submittedName>
        <fullName evidence="2">Uncharacterized protein</fullName>
    </submittedName>
</protein>
<evidence type="ECO:0000256" key="1">
    <source>
        <dbReference type="SAM" id="MobiDB-lite"/>
    </source>
</evidence>
<name>A0A1I2L0C0_9ACTN</name>
<dbReference type="AlphaFoldDB" id="A0A1I2L0C0"/>
<sequence>MSADGAPRSKWPLAVAGVVLALVVTVLAVVYRAVVGEDDAPQFAPVQVAEGFPPVLPPSFEGPSASAAPSPRPPKLSPPSSRKPSQSPGPAPATPISGYSACSNGRVVLFTATFGEEFAYRHVFIDTDADARTGYTVREAPNGFGADYMIENDVLYRSTGADWSWAEVEGITPLTGVTGLTHRWQLQPGYGVGDVIFNGSGGGTTAEQFTPAIPVRGC</sequence>